<comment type="caution">
    <text evidence="1">The sequence shown here is derived from an EMBL/GenBank/DDBJ whole genome shotgun (WGS) entry which is preliminary data.</text>
</comment>
<dbReference type="EMBL" id="SGXA01000001">
    <property type="protein sequence ID" value="RZS75052.1"/>
    <property type="molecule type" value="Genomic_DNA"/>
</dbReference>
<organism evidence="1 2">
    <name type="scientific">Pseudobacter ginsenosidimutans</name>
    <dbReference type="NCBI Taxonomy" id="661488"/>
    <lineage>
        <taxon>Bacteria</taxon>
        <taxon>Pseudomonadati</taxon>
        <taxon>Bacteroidota</taxon>
        <taxon>Chitinophagia</taxon>
        <taxon>Chitinophagales</taxon>
        <taxon>Chitinophagaceae</taxon>
        <taxon>Pseudobacter</taxon>
    </lineage>
</organism>
<name>A0A4Q7N1I5_9BACT</name>
<dbReference type="AlphaFoldDB" id="A0A4Q7N1I5"/>
<dbReference type="Proteomes" id="UP000293874">
    <property type="component" value="Unassembled WGS sequence"/>
</dbReference>
<proteinExistence type="predicted"/>
<protein>
    <submittedName>
        <fullName evidence="1">Uncharacterized protein</fullName>
    </submittedName>
</protein>
<evidence type="ECO:0000313" key="2">
    <source>
        <dbReference type="Proteomes" id="UP000293874"/>
    </source>
</evidence>
<evidence type="ECO:0000313" key="1">
    <source>
        <dbReference type="EMBL" id="RZS75052.1"/>
    </source>
</evidence>
<reference evidence="1 2" key="1">
    <citation type="submission" date="2019-02" db="EMBL/GenBank/DDBJ databases">
        <title>Genomic Encyclopedia of Type Strains, Phase IV (KMG-IV): sequencing the most valuable type-strain genomes for metagenomic binning, comparative biology and taxonomic classification.</title>
        <authorList>
            <person name="Goeker M."/>
        </authorList>
    </citation>
    <scope>NUCLEOTIDE SEQUENCE [LARGE SCALE GENOMIC DNA]</scope>
    <source>
        <strain evidence="1 2">DSM 18116</strain>
    </source>
</reference>
<sequence>MEMHQASTFFRNDIGKTILSQYMRSRLYKGLAIGIEKMK</sequence>
<keyword evidence="2" id="KW-1185">Reference proteome</keyword>
<accession>A0A4Q7N1I5</accession>
<gene>
    <name evidence="1" type="ORF">EV199_0910</name>
</gene>